<comment type="caution">
    <text evidence="1">The sequence shown here is derived from an EMBL/GenBank/DDBJ whole genome shotgun (WGS) entry which is preliminary data.</text>
</comment>
<accession>A0A8X7W4I2</accession>
<keyword evidence="2" id="KW-1185">Reference proteome</keyword>
<dbReference type="Proteomes" id="UP000886595">
    <property type="component" value="Unassembled WGS sequence"/>
</dbReference>
<proteinExistence type="predicted"/>
<protein>
    <submittedName>
        <fullName evidence="1">Uncharacterized protein</fullName>
    </submittedName>
</protein>
<reference evidence="1 2" key="1">
    <citation type="submission" date="2020-02" db="EMBL/GenBank/DDBJ databases">
        <authorList>
            <person name="Ma Q."/>
            <person name="Huang Y."/>
            <person name="Song X."/>
            <person name="Pei D."/>
        </authorList>
    </citation>
    <scope>NUCLEOTIDE SEQUENCE [LARGE SCALE GENOMIC DNA]</scope>
    <source>
        <strain evidence="1">Sxm20200214</strain>
        <tissue evidence="1">Leaf</tissue>
    </source>
</reference>
<evidence type="ECO:0000313" key="1">
    <source>
        <dbReference type="EMBL" id="KAG2322909.1"/>
    </source>
</evidence>
<gene>
    <name evidence="1" type="ORF">Bca52824_016122</name>
</gene>
<organism evidence="1 2">
    <name type="scientific">Brassica carinata</name>
    <name type="common">Ethiopian mustard</name>
    <name type="synonym">Abyssinian cabbage</name>
    <dbReference type="NCBI Taxonomy" id="52824"/>
    <lineage>
        <taxon>Eukaryota</taxon>
        <taxon>Viridiplantae</taxon>
        <taxon>Streptophyta</taxon>
        <taxon>Embryophyta</taxon>
        <taxon>Tracheophyta</taxon>
        <taxon>Spermatophyta</taxon>
        <taxon>Magnoliopsida</taxon>
        <taxon>eudicotyledons</taxon>
        <taxon>Gunneridae</taxon>
        <taxon>Pentapetalae</taxon>
        <taxon>rosids</taxon>
        <taxon>malvids</taxon>
        <taxon>Brassicales</taxon>
        <taxon>Brassicaceae</taxon>
        <taxon>Brassiceae</taxon>
        <taxon>Brassica</taxon>
    </lineage>
</organism>
<name>A0A8X7W4I2_BRACI</name>
<sequence length="59" mass="6756">MEELKRSVRNHQILTKAVICTTSMQNGFIKASCLTEMRDQSLIKTEVARVRQEFCVLGI</sequence>
<dbReference type="AlphaFoldDB" id="A0A8X7W4I2"/>
<dbReference type="EMBL" id="JAAMPC010000003">
    <property type="protein sequence ID" value="KAG2322909.1"/>
    <property type="molecule type" value="Genomic_DNA"/>
</dbReference>
<evidence type="ECO:0000313" key="2">
    <source>
        <dbReference type="Proteomes" id="UP000886595"/>
    </source>
</evidence>